<evidence type="ECO:0000256" key="1">
    <source>
        <dbReference type="ARBA" id="ARBA00000185"/>
    </source>
</evidence>
<sequence>MDSDISDFNNHDDESDGYSPEVKPKAKAPAKKATATKTTAKKMVQAKLTGMKPTTKKRAKPESDDEADSRMDSDEAGNLSQTPPSAKKQKKAPATKKASGKILGEIENDSMQVDGPSDPKTKKTATETYQKLTQLEHIIKRPDTYIGSVERTTQQMWVFNKETSHMEKRDVSFVPGLYKIFDEILVNAADNKQRDGSMTYLKVSVDRSEGLITVENNGKGIPVEIHGTEKVYIPELIFGHLLAGSNFDDNEKKTVGGRNGYGAKLCNVFSTRFTIEIQDSTNGKRYKQAWTDNMTKMEKAKITSSKTADFVRVSFKPDFAKFGMSDGIDDDLEALIYRRVYDMAGTVKDVKVHLNGEALKLDFKKYCTMYARAIAKEREDVATDDQPPVATVQFEDASANRRWQIGFTVSDGSFQQVSFVNSIATTSGGSHVNYIADKIGNALLTTLNKRQKGHSLKMNHIRNHIFIFVNCLIENPAFNSQTKEQLTTKPSAFGSTVTLTDGFIKKIRATEAIDNIMHFAEKKADKMLAKSDGGRRSRISNDKLVDANLAGTKHGHECTLILTEGDSARGLAVAGRAVLDPDRIGVFPLRGKMLNVRDASIDQITKNKEIQYIKQFLGLKHKQTYTDTKSLRYGHLMIMADQDHDGSHIKGLLINFLQVQFPSLLQIPDFFREFITPVVKVWQGSNPKKPQKLQSFFSLPQYEEWKAAHEKELKRWDMKYFKGLGTSSNEDAQVYFTNLDEHLKEFKVMKREEADLFDLAFSKKKADARKEWLGAFVPGTYLDHSTKSITYSDFVNKELILFSMADNMRSIPSMIDGLKPGQRKVIFACFKRNLVRDQKVAELAGYIGEQTAYHHGEQSLQQTIVGLAQTFVGSNNVNCLEPSGNFGSRLQGGSDAASARYIHTRLSPFARRVFSALDEPNLEAQFDDDKMIEPKVYAPVIPMVLVNGADGIGTGWSTSIPNYHPMDIVRNLRRRMGRLDDDDTEEKPFLPMTPWFRGWKGTPEQEGPNKFRFNGIAKQDELNPNEVVISELPIRMWTDDFKSRLEDIIRGEKSPSFIKDYKEFNDHKTVHFVIQMEEKHMNAALTEGLLEKFKLTKSLATTNLVAFDTQGRIRKYESPEEIMEEYFNFRMAMYTKRREHWLKVYHTAYRKLKNQYRFIQEIIDGKFVVSKKKKAVLVQELRDRKYEPFPKEDTKKPKSAEDEDEDEAEAEDDDDDQVGGSARDYDYLLSMPLWSLTLERLERLKQQIAAKKVEHDDLEALSAKDLWCRDLDSFVEEWENQLRLDDEIQTNIRRMGRRVSKKIGAGRGRRAKGDDDYQPDKKTARAPKTTKVETKTHQRFAEMFAAKPKPKPKASGLGSDGADDLSDDDFSLLGKPKASQKPMATSTAQPEVSNARNKRAAASKATTYLLDDDDDDDEDFESLGKTANPQKPTPPVTAQTEVSNTRNKRAAASKAQTYLDYQEGSDQDFESLGKTVNHQKRSESVSPPASVSAVEEVEVPEAPAPARGKRAATSKAKAWIVDDEESESDGDNMLGDVGAMVKGIGAPATSGKGGRLSLFAMSRPESGHEPASSSAALPKVRSKPSRTFDFDSHDDTNYEALAMSSPRKSTKGDDLDSFLSDDDLPPPAKIATASKASSSQAATSKAKAPLSVVPAPAKKARGRPAATKAKPKLPVPLSPAAKAYAAKKAKAAKKVVSDDDEDDDMVMTDAPPKAAPQPRGRPGRAAAAKAKPIILDDEDSVVVDDESDAFAMDDSD</sequence>
<dbReference type="InterPro" id="IPR050634">
    <property type="entry name" value="DNA_Topoisomerase_II"/>
</dbReference>
<dbReference type="EC" id="5.6.2.2" evidence="5 16"/>
<dbReference type="InterPro" id="IPR013506">
    <property type="entry name" value="Topo_IIA_bsu_dom2"/>
</dbReference>
<dbReference type="PRINTS" id="PR00418">
    <property type="entry name" value="TPI2FAMILY"/>
</dbReference>
<feature type="compositionally biased region" description="Low complexity" evidence="17">
    <location>
        <begin position="1710"/>
        <end position="1732"/>
    </location>
</feature>
<dbReference type="InterPro" id="IPR013757">
    <property type="entry name" value="Topo_IIA_A_a_sf"/>
</dbReference>
<feature type="compositionally biased region" description="Basic and acidic residues" evidence="17">
    <location>
        <begin position="1188"/>
        <end position="1200"/>
    </location>
</feature>
<evidence type="ECO:0000313" key="21">
    <source>
        <dbReference type="Proteomes" id="UP001244011"/>
    </source>
</evidence>
<evidence type="ECO:0000256" key="7">
    <source>
        <dbReference type="ARBA" id="ARBA00022723"/>
    </source>
</evidence>
<comment type="catalytic activity">
    <reaction evidence="1 15 16">
        <text>ATP-dependent breakage, passage and rejoining of double-stranded DNA.</text>
        <dbReference type="EC" id="5.6.2.2"/>
    </reaction>
</comment>
<dbReference type="CDD" id="cd03481">
    <property type="entry name" value="TopoIIA_Trans_ScTopoIIA"/>
    <property type="match status" value="1"/>
</dbReference>
<accession>A0AAJ0FL05</accession>
<dbReference type="FunFam" id="3.30.1490.30:FF:000001">
    <property type="entry name" value="DNA topoisomerase 2"/>
    <property type="match status" value="1"/>
</dbReference>
<evidence type="ECO:0000256" key="12">
    <source>
        <dbReference type="ARBA" id="ARBA00023125"/>
    </source>
</evidence>
<dbReference type="SUPFAM" id="SSF55874">
    <property type="entry name" value="ATPase domain of HSP90 chaperone/DNA topoisomerase II/histidine kinase"/>
    <property type="match status" value="1"/>
</dbReference>
<evidence type="ECO:0000256" key="14">
    <source>
        <dbReference type="ARBA" id="ARBA00053943"/>
    </source>
</evidence>
<evidence type="ECO:0000256" key="13">
    <source>
        <dbReference type="ARBA" id="ARBA00023235"/>
    </source>
</evidence>
<keyword evidence="8 16" id="KW-0547">Nucleotide-binding</keyword>
<comment type="caution">
    <text evidence="20">The sequence shown here is derived from an EMBL/GenBank/DDBJ whole genome shotgun (WGS) entry which is preliminary data.</text>
</comment>
<keyword evidence="13 15" id="KW-0413">Isomerase</keyword>
<evidence type="ECO:0000256" key="4">
    <source>
        <dbReference type="ARBA" id="ARBA00011080"/>
    </source>
</evidence>
<feature type="compositionally biased region" description="Low complexity" evidence="17">
    <location>
        <begin position="1629"/>
        <end position="1668"/>
    </location>
</feature>
<dbReference type="CDD" id="cd03365">
    <property type="entry name" value="TOPRIM_TopoIIA"/>
    <property type="match status" value="1"/>
</dbReference>
<feature type="compositionally biased region" description="Low complexity" evidence="17">
    <location>
        <begin position="31"/>
        <end position="42"/>
    </location>
</feature>
<dbReference type="Pfam" id="PF00521">
    <property type="entry name" value="DNA_topoisoIV"/>
    <property type="match status" value="1"/>
</dbReference>
<dbReference type="InterPro" id="IPR013758">
    <property type="entry name" value="Topo_IIA_A/C_ab"/>
</dbReference>
<dbReference type="SUPFAM" id="SSF54211">
    <property type="entry name" value="Ribosomal protein S5 domain 2-like"/>
    <property type="match status" value="1"/>
</dbReference>
<dbReference type="Gene3D" id="1.10.268.10">
    <property type="entry name" value="Topoisomerase, domain 3"/>
    <property type="match status" value="1"/>
</dbReference>
<evidence type="ECO:0000256" key="9">
    <source>
        <dbReference type="ARBA" id="ARBA00022840"/>
    </source>
</evidence>
<dbReference type="GeneID" id="85305423"/>
<dbReference type="Gene3D" id="3.30.230.10">
    <property type="match status" value="1"/>
</dbReference>
<feature type="compositionally biased region" description="Acidic residues" evidence="17">
    <location>
        <begin position="1201"/>
        <end position="1217"/>
    </location>
</feature>
<dbReference type="Gene3D" id="3.40.50.670">
    <property type="match status" value="1"/>
</dbReference>
<evidence type="ECO:0000256" key="8">
    <source>
        <dbReference type="ARBA" id="ARBA00022741"/>
    </source>
</evidence>
<dbReference type="PROSITE" id="PS50880">
    <property type="entry name" value="TOPRIM"/>
    <property type="match status" value="1"/>
</dbReference>
<dbReference type="RefSeq" id="XP_060287870.1">
    <property type="nucleotide sequence ID" value="XM_060422236.1"/>
</dbReference>
<dbReference type="Proteomes" id="UP001244011">
    <property type="component" value="Unassembled WGS sequence"/>
</dbReference>
<proteinExistence type="inferred from homology"/>
<dbReference type="PROSITE" id="PS52040">
    <property type="entry name" value="TOPO_IIA"/>
    <property type="match status" value="1"/>
</dbReference>
<dbReference type="SUPFAM" id="SSF56719">
    <property type="entry name" value="Type II DNA topoisomerase"/>
    <property type="match status" value="1"/>
</dbReference>
<dbReference type="PANTHER" id="PTHR10169:SF38">
    <property type="entry name" value="DNA TOPOISOMERASE 2"/>
    <property type="match status" value="1"/>
</dbReference>
<feature type="compositionally biased region" description="Polar residues" evidence="17">
    <location>
        <begin position="1425"/>
        <end position="1445"/>
    </location>
</feature>
<dbReference type="InterPro" id="IPR003594">
    <property type="entry name" value="HATPase_dom"/>
</dbReference>
<dbReference type="EMBL" id="MU838998">
    <property type="protein sequence ID" value="KAK1771657.1"/>
    <property type="molecule type" value="Genomic_DNA"/>
</dbReference>
<evidence type="ECO:0000256" key="3">
    <source>
        <dbReference type="ARBA" id="ARBA00001946"/>
    </source>
</evidence>
<feature type="compositionally biased region" description="Polar residues" evidence="17">
    <location>
        <begin position="1382"/>
        <end position="1392"/>
    </location>
</feature>
<comment type="subunit">
    <text evidence="16">Homodimer.</text>
</comment>
<evidence type="ECO:0000256" key="16">
    <source>
        <dbReference type="RuleBase" id="RU362094"/>
    </source>
</evidence>
<dbReference type="GO" id="GO:0006265">
    <property type="term" value="P:DNA topological change"/>
    <property type="evidence" value="ECO:0007669"/>
    <property type="project" value="UniProtKB-UniRule"/>
</dbReference>
<name>A0AAJ0FL05_9PEZI</name>
<dbReference type="Pfam" id="PF00204">
    <property type="entry name" value="DNA_gyraseB"/>
    <property type="match status" value="1"/>
</dbReference>
<evidence type="ECO:0000313" key="20">
    <source>
        <dbReference type="EMBL" id="KAK1771657.1"/>
    </source>
</evidence>
<comment type="cofactor">
    <cofactor evidence="3">
        <name>Mg(2+)</name>
        <dbReference type="ChEBI" id="CHEBI:18420"/>
    </cofactor>
</comment>
<feature type="compositionally biased region" description="Basic and acidic residues" evidence="17">
    <location>
        <begin position="1311"/>
        <end position="1323"/>
    </location>
</feature>
<dbReference type="GO" id="GO:0000712">
    <property type="term" value="P:resolution of meiotic recombination intermediates"/>
    <property type="evidence" value="ECO:0007669"/>
    <property type="project" value="TreeGrafter"/>
</dbReference>
<feature type="active site" description="O-(5'-phospho-DNA)-tyrosine intermediate" evidence="15">
    <location>
        <position position="901"/>
    </location>
</feature>
<feature type="compositionally biased region" description="Basic and acidic residues" evidence="17">
    <location>
        <begin position="1586"/>
        <end position="1596"/>
    </location>
</feature>
<dbReference type="PRINTS" id="PR01158">
    <property type="entry name" value="TOPISMRASEII"/>
</dbReference>
<dbReference type="GO" id="GO:0003918">
    <property type="term" value="F:DNA topoisomerase type II (double strand cut, ATP-hydrolyzing) activity"/>
    <property type="evidence" value="ECO:0007669"/>
    <property type="project" value="UniProtKB-UniRule"/>
</dbReference>
<feature type="domain" description="Toprim" evidence="18">
    <location>
        <begin position="558"/>
        <end position="676"/>
    </location>
</feature>
<dbReference type="InterPro" id="IPR031660">
    <property type="entry name" value="TOPRIM_C"/>
</dbReference>
<reference evidence="20" key="1">
    <citation type="submission" date="2023-06" db="EMBL/GenBank/DDBJ databases">
        <title>Genome-scale phylogeny and comparative genomics of the fungal order Sordariales.</title>
        <authorList>
            <consortium name="Lawrence Berkeley National Laboratory"/>
            <person name="Hensen N."/>
            <person name="Bonometti L."/>
            <person name="Westerberg I."/>
            <person name="Brannstrom I.O."/>
            <person name="Guillou S."/>
            <person name="Cros-Aarteil S."/>
            <person name="Calhoun S."/>
            <person name="Haridas S."/>
            <person name="Kuo A."/>
            <person name="Mondo S."/>
            <person name="Pangilinan J."/>
            <person name="Riley R."/>
            <person name="Labutti K."/>
            <person name="Andreopoulos B."/>
            <person name="Lipzen A."/>
            <person name="Chen C."/>
            <person name="Yanf M."/>
            <person name="Daum C."/>
            <person name="Ng V."/>
            <person name="Clum A."/>
            <person name="Steindorff A."/>
            <person name="Ohm R."/>
            <person name="Martin F."/>
            <person name="Silar P."/>
            <person name="Natvig D."/>
            <person name="Lalanne C."/>
            <person name="Gautier V."/>
            <person name="Ament-Velasquez S.L."/>
            <person name="Kruys A."/>
            <person name="Hutchinson M.I."/>
            <person name="Powell A.J."/>
            <person name="Barry K."/>
            <person name="Miller A.N."/>
            <person name="Grigoriev I.V."/>
            <person name="Debuchy R."/>
            <person name="Gladieux P."/>
            <person name="Thoren M.H."/>
            <person name="Johannesson H."/>
        </authorList>
    </citation>
    <scope>NUCLEOTIDE SEQUENCE</scope>
    <source>
        <strain evidence="20">8032-3</strain>
    </source>
</reference>
<dbReference type="FunFam" id="3.30.230.10:FF:000008">
    <property type="entry name" value="DNA topoisomerase 2"/>
    <property type="match status" value="1"/>
</dbReference>
<feature type="compositionally biased region" description="Acidic residues" evidence="17">
    <location>
        <begin position="1361"/>
        <end position="1370"/>
    </location>
</feature>
<comment type="function">
    <text evidence="14 16">Control of topological states of DNA by transient breakage and subsequent rejoining of DNA strands. Topoisomerase II makes double-strand breaks.</text>
</comment>
<organism evidence="20 21">
    <name type="scientific">Phialemonium atrogriseum</name>
    <dbReference type="NCBI Taxonomy" id="1093897"/>
    <lineage>
        <taxon>Eukaryota</taxon>
        <taxon>Fungi</taxon>
        <taxon>Dikarya</taxon>
        <taxon>Ascomycota</taxon>
        <taxon>Pezizomycotina</taxon>
        <taxon>Sordariomycetes</taxon>
        <taxon>Sordariomycetidae</taxon>
        <taxon>Cephalothecales</taxon>
        <taxon>Cephalothecaceae</taxon>
        <taxon>Phialemonium</taxon>
    </lineage>
</organism>
<dbReference type="FunFam" id="3.90.199.10:FF:000002">
    <property type="entry name" value="DNA topoisomerase 2"/>
    <property type="match status" value="1"/>
</dbReference>
<dbReference type="Gene3D" id="3.90.199.10">
    <property type="entry name" value="Topoisomerase II, domain 5"/>
    <property type="match status" value="1"/>
</dbReference>
<dbReference type="InterPro" id="IPR018522">
    <property type="entry name" value="TopoIIA_CS"/>
</dbReference>
<comment type="cofactor">
    <cofactor evidence="2">
        <name>Ca(2+)</name>
        <dbReference type="ChEBI" id="CHEBI:29108"/>
    </cofactor>
</comment>
<feature type="compositionally biased region" description="Acidic residues" evidence="17">
    <location>
        <begin position="1410"/>
        <end position="1421"/>
    </location>
</feature>
<protein>
    <recommendedName>
        <fullName evidence="6 16">DNA topoisomerase 2</fullName>
        <ecNumber evidence="5 16">5.6.2.2</ecNumber>
    </recommendedName>
</protein>
<dbReference type="InterPro" id="IPR006171">
    <property type="entry name" value="TOPRIM_dom"/>
</dbReference>
<keyword evidence="12 15" id="KW-0238">DNA-binding</keyword>
<feature type="region of interest" description="Disordered" evidence="17">
    <location>
        <begin position="1188"/>
        <end position="1221"/>
    </location>
</feature>
<feature type="compositionally biased region" description="Basic and acidic residues" evidence="17">
    <location>
        <begin position="1330"/>
        <end position="1340"/>
    </location>
</feature>
<dbReference type="FunFam" id="3.30.565.10:FF:000004">
    <property type="entry name" value="DNA topoisomerase 2"/>
    <property type="match status" value="1"/>
</dbReference>
<evidence type="ECO:0000256" key="2">
    <source>
        <dbReference type="ARBA" id="ARBA00001913"/>
    </source>
</evidence>
<evidence type="ECO:0000256" key="6">
    <source>
        <dbReference type="ARBA" id="ARBA00019635"/>
    </source>
</evidence>
<dbReference type="Gene3D" id="3.30.1490.30">
    <property type="match status" value="1"/>
</dbReference>
<feature type="region of interest" description="Disordered" evidence="17">
    <location>
        <begin position="1299"/>
        <end position="1534"/>
    </location>
</feature>
<dbReference type="InterPro" id="IPR036890">
    <property type="entry name" value="HATPase_C_sf"/>
</dbReference>
<dbReference type="SMART" id="SM00387">
    <property type="entry name" value="HATPase_c"/>
    <property type="match status" value="1"/>
</dbReference>
<evidence type="ECO:0000256" key="5">
    <source>
        <dbReference type="ARBA" id="ARBA00012895"/>
    </source>
</evidence>
<feature type="region of interest" description="Disordered" evidence="17">
    <location>
        <begin position="1737"/>
        <end position="1756"/>
    </location>
</feature>
<evidence type="ECO:0000256" key="10">
    <source>
        <dbReference type="ARBA" id="ARBA00022842"/>
    </source>
</evidence>
<evidence type="ECO:0000256" key="15">
    <source>
        <dbReference type="PROSITE-ProRule" id="PRU01384"/>
    </source>
</evidence>
<dbReference type="InterPro" id="IPR013759">
    <property type="entry name" value="Topo_IIA_B_C"/>
</dbReference>
<dbReference type="InterPro" id="IPR020568">
    <property type="entry name" value="Ribosomal_Su5_D2-typ_SF"/>
</dbReference>
<dbReference type="InterPro" id="IPR013760">
    <property type="entry name" value="Topo_IIA-like_dom_sf"/>
</dbReference>
<feature type="compositionally biased region" description="Acidic residues" evidence="17">
    <location>
        <begin position="1615"/>
        <end position="1624"/>
    </location>
</feature>
<dbReference type="GO" id="GO:0005524">
    <property type="term" value="F:ATP binding"/>
    <property type="evidence" value="ECO:0007669"/>
    <property type="project" value="UniProtKB-UniRule"/>
</dbReference>
<dbReference type="CDD" id="cd16930">
    <property type="entry name" value="HATPase_TopII-like"/>
    <property type="match status" value="1"/>
</dbReference>
<keyword evidence="7" id="KW-0479">Metal-binding</keyword>
<dbReference type="FunFam" id="3.30.1360.40:FF:000003">
    <property type="entry name" value="DNA topoisomerase 2"/>
    <property type="match status" value="1"/>
</dbReference>
<dbReference type="InterPro" id="IPR034157">
    <property type="entry name" value="TOPRIM_TopoII"/>
</dbReference>
<evidence type="ECO:0000259" key="19">
    <source>
        <dbReference type="PROSITE" id="PS52040"/>
    </source>
</evidence>
<dbReference type="InterPro" id="IPR002205">
    <property type="entry name" value="Topo_IIA_dom_A"/>
</dbReference>
<dbReference type="Gene3D" id="3.30.1360.40">
    <property type="match status" value="1"/>
</dbReference>
<dbReference type="Pfam" id="PF16898">
    <property type="entry name" value="TOPRIM_C"/>
    <property type="match status" value="1"/>
</dbReference>
<dbReference type="Pfam" id="PF02518">
    <property type="entry name" value="HATPase_c"/>
    <property type="match status" value="1"/>
</dbReference>
<dbReference type="GO" id="GO:0000819">
    <property type="term" value="P:sister chromatid segregation"/>
    <property type="evidence" value="ECO:0007669"/>
    <property type="project" value="TreeGrafter"/>
</dbReference>
<dbReference type="InterPro" id="IPR001154">
    <property type="entry name" value="TopoII_euk"/>
</dbReference>
<keyword evidence="10" id="KW-0460">Magnesium</keyword>
<evidence type="ECO:0000256" key="11">
    <source>
        <dbReference type="ARBA" id="ARBA00023029"/>
    </source>
</evidence>
<feature type="compositionally biased region" description="Acidic residues" evidence="17">
    <location>
        <begin position="1521"/>
        <end position="1530"/>
    </location>
</feature>
<dbReference type="GO" id="GO:0046872">
    <property type="term" value="F:metal ion binding"/>
    <property type="evidence" value="ECO:0007669"/>
    <property type="project" value="UniProtKB-KW"/>
</dbReference>
<comment type="similarity">
    <text evidence="4 16">Belongs to the type II topoisomerase family.</text>
</comment>
<dbReference type="PANTHER" id="PTHR10169">
    <property type="entry name" value="DNA TOPOISOMERASE/GYRASE"/>
    <property type="match status" value="1"/>
</dbReference>
<dbReference type="SMART" id="SM00433">
    <property type="entry name" value="TOP2c"/>
    <property type="match status" value="1"/>
</dbReference>
<dbReference type="InterPro" id="IPR001241">
    <property type="entry name" value="Topo_IIA"/>
</dbReference>
<evidence type="ECO:0000259" key="18">
    <source>
        <dbReference type="PROSITE" id="PS50880"/>
    </source>
</evidence>
<feature type="region of interest" description="Disordered" evidence="17">
    <location>
        <begin position="1546"/>
        <end position="1675"/>
    </location>
</feature>
<feature type="domain" description="Topo IIA-type catalytic" evidence="19">
    <location>
        <begin position="811"/>
        <end position="1271"/>
    </location>
</feature>
<dbReference type="FunFam" id="3.40.50.670:FF:000001">
    <property type="entry name" value="DNA topoisomerase 2"/>
    <property type="match status" value="2"/>
</dbReference>
<feature type="compositionally biased region" description="Low complexity" evidence="17">
    <location>
        <begin position="1484"/>
        <end position="1506"/>
    </location>
</feature>
<dbReference type="Pfam" id="PF01751">
    <property type="entry name" value="Toprim"/>
    <property type="match status" value="1"/>
</dbReference>
<dbReference type="PROSITE" id="PS00177">
    <property type="entry name" value="TOPOISOMERASE_II"/>
    <property type="match status" value="1"/>
</dbReference>
<dbReference type="GO" id="GO:0003677">
    <property type="term" value="F:DNA binding"/>
    <property type="evidence" value="ECO:0007669"/>
    <property type="project" value="UniProtKB-UniRule"/>
</dbReference>
<dbReference type="Gene3D" id="3.30.565.10">
    <property type="entry name" value="Histidine kinase-like ATPase, C-terminal domain"/>
    <property type="match status" value="1"/>
</dbReference>
<dbReference type="SMART" id="SM00434">
    <property type="entry name" value="TOP4c"/>
    <property type="match status" value="1"/>
</dbReference>
<gene>
    <name evidence="20" type="ORF">QBC33DRAFT_160400</name>
</gene>
<keyword evidence="11 15" id="KW-0799">Topoisomerase</keyword>
<dbReference type="GO" id="GO:0005634">
    <property type="term" value="C:nucleus"/>
    <property type="evidence" value="ECO:0007669"/>
    <property type="project" value="TreeGrafter"/>
</dbReference>
<keyword evidence="9 16" id="KW-0067">ATP-binding</keyword>
<feature type="region of interest" description="Disordered" evidence="17">
    <location>
        <begin position="1"/>
        <end position="123"/>
    </location>
</feature>
<dbReference type="InterPro" id="IPR014721">
    <property type="entry name" value="Ribsml_uS5_D2-typ_fold_subgr"/>
</dbReference>
<evidence type="ECO:0000256" key="17">
    <source>
        <dbReference type="SAM" id="MobiDB-lite"/>
    </source>
</evidence>
<dbReference type="CDD" id="cd00187">
    <property type="entry name" value="TOP4c"/>
    <property type="match status" value="1"/>
</dbReference>
<feature type="region of interest" description="Disordered" evidence="17">
    <location>
        <begin position="1688"/>
        <end position="1732"/>
    </location>
</feature>
<keyword evidence="21" id="KW-1185">Reference proteome</keyword>